<sequence>MQDENNTILFSTHITSDLDKIADIITLIDNGNIEFTFSKDELQDEVQLVTITGRIPNEMKKSLRGIKKTDDGYTGLCINSTKFKNYDNIHFKKATIEEIMITWEIRHA</sequence>
<dbReference type="SUPFAM" id="SSF52540">
    <property type="entry name" value="P-loop containing nucleoside triphosphate hydrolases"/>
    <property type="match status" value="1"/>
</dbReference>
<comment type="caution">
    <text evidence="1">The sequence shown here is derived from an EMBL/GenBank/DDBJ whole genome shotgun (WGS) entry which is preliminary data.</text>
</comment>
<dbReference type="AlphaFoldDB" id="A0A645FAS0"/>
<reference evidence="1" key="1">
    <citation type="submission" date="2019-08" db="EMBL/GenBank/DDBJ databases">
        <authorList>
            <person name="Kucharzyk K."/>
            <person name="Murdoch R.W."/>
            <person name="Higgins S."/>
            <person name="Loffler F."/>
        </authorList>
    </citation>
    <scope>NUCLEOTIDE SEQUENCE</scope>
</reference>
<accession>A0A645FAS0</accession>
<dbReference type="EMBL" id="VSSQ01057692">
    <property type="protein sequence ID" value="MPN11475.1"/>
    <property type="molecule type" value="Genomic_DNA"/>
</dbReference>
<proteinExistence type="predicted"/>
<name>A0A645FAS0_9ZZZZ</name>
<evidence type="ECO:0000313" key="1">
    <source>
        <dbReference type="EMBL" id="MPN11475.1"/>
    </source>
</evidence>
<protein>
    <submittedName>
        <fullName evidence="1">Uncharacterized protein</fullName>
    </submittedName>
</protein>
<gene>
    <name evidence="1" type="ORF">SDC9_158778</name>
</gene>
<organism evidence="1">
    <name type="scientific">bioreactor metagenome</name>
    <dbReference type="NCBI Taxonomy" id="1076179"/>
    <lineage>
        <taxon>unclassified sequences</taxon>
        <taxon>metagenomes</taxon>
        <taxon>ecological metagenomes</taxon>
    </lineage>
</organism>
<dbReference type="InterPro" id="IPR027417">
    <property type="entry name" value="P-loop_NTPase"/>
</dbReference>